<keyword evidence="9 11" id="KW-0472">Membrane</keyword>
<dbReference type="Proteomes" id="UP000053558">
    <property type="component" value="Unassembled WGS sequence"/>
</dbReference>
<evidence type="ECO:0000313" key="14">
    <source>
        <dbReference type="Proteomes" id="UP000053558"/>
    </source>
</evidence>
<evidence type="ECO:0000256" key="8">
    <source>
        <dbReference type="ARBA" id="ARBA00023034"/>
    </source>
</evidence>
<gene>
    <name evidence="13" type="ORF">CONPUDRAFT_161474</name>
</gene>
<organism evidence="13 14">
    <name type="scientific">Coniophora puteana (strain RWD-64-598)</name>
    <name type="common">Brown rot fungus</name>
    <dbReference type="NCBI Taxonomy" id="741705"/>
    <lineage>
        <taxon>Eukaryota</taxon>
        <taxon>Fungi</taxon>
        <taxon>Dikarya</taxon>
        <taxon>Basidiomycota</taxon>
        <taxon>Agaricomycotina</taxon>
        <taxon>Agaricomycetes</taxon>
        <taxon>Agaricomycetidae</taxon>
        <taxon>Boletales</taxon>
        <taxon>Coniophorineae</taxon>
        <taxon>Coniophoraceae</taxon>
        <taxon>Coniophora</taxon>
    </lineage>
</organism>
<dbReference type="PANTHER" id="PTHR47549:SF2">
    <property type="entry name" value="GOLGI APPARATUS MEMBRANE PROTEIN TVP38"/>
    <property type="match status" value="1"/>
</dbReference>
<proteinExistence type="inferred from homology"/>
<evidence type="ECO:0000256" key="3">
    <source>
        <dbReference type="ARBA" id="ARBA00008640"/>
    </source>
</evidence>
<protein>
    <recommendedName>
        <fullName evidence="4">Golgi apparatus membrane protein TVP38</fullName>
    </recommendedName>
    <alternativeName>
        <fullName evidence="5">Golgi apparatus membrane protein tvp38</fullName>
    </alternativeName>
</protein>
<feature type="region of interest" description="Disordered" evidence="10">
    <location>
        <begin position="40"/>
        <end position="74"/>
    </location>
</feature>
<feature type="transmembrane region" description="Helical" evidence="11">
    <location>
        <begin position="132"/>
        <end position="151"/>
    </location>
</feature>
<dbReference type="InterPro" id="IPR032816">
    <property type="entry name" value="VTT_dom"/>
</dbReference>
<comment type="similarity">
    <text evidence="3">Belongs to the TVP38/TMEM64 family.</text>
</comment>
<comment type="function">
    <text evidence="1">Golgi membrane protein involved in vesicular trafficking and spindle migration.</text>
</comment>
<dbReference type="AlphaFoldDB" id="A0A5M3N5Y8"/>
<evidence type="ECO:0000256" key="7">
    <source>
        <dbReference type="ARBA" id="ARBA00022989"/>
    </source>
</evidence>
<feature type="compositionally biased region" description="Low complexity" evidence="10">
    <location>
        <begin position="59"/>
        <end position="71"/>
    </location>
</feature>
<feature type="transmembrane region" description="Helical" evidence="11">
    <location>
        <begin position="163"/>
        <end position="183"/>
    </location>
</feature>
<dbReference type="GeneID" id="19204534"/>
<feature type="compositionally biased region" description="Basic and acidic residues" evidence="10">
    <location>
        <begin position="47"/>
        <end position="58"/>
    </location>
</feature>
<evidence type="ECO:0000259" key="12">
    <source>
        <dbReference type="Pfam" id="PF09335"/>
    </source>
</evidence>
<feature type="domain" description="VTT" evidence="12">
    <location>
        <begin position="152"/>
        <end position="264"/>
    </location>
</feature>
<dbReference type="RefSeq" id="XP_007763514.1">
    <property type="nucleotide sequence ID" value="XM_007765324.1"/>
</dbReference>
<accession>A0A5M3N5Y8</accession>
<evidence type="ECO:0000256" key="5">
    <source>
        <dbReference type="ARBA" id="ARBA00020673"/>
    </source>
</evidence>
<evidence type="ECO:0000256" key="9">
    <source>
        <dbReference type="ARBA" id="ARBA00023136"/>
    </source>
</evidence>
<keyword evidence="8" id="KW-0333">Golgi apparatus</keyword>
<comment type="caution">
    <text evidence="13">The sequence shown here is derived from an EMBL/GenBank/DDBJ whole genome shotgun (WGS) entry which is preliminary data.</text>
</comment>
<dbReference type="OrthoDB" id="166803at2759"/>
<reference evidence="14" key="1">
    <citation type="journal article" date="2012" name="Science">
        <title>The Paleozoic origin of enzymatic lignin decomposition reconstructed from 31 fungal genomes.</title>
        <authorList>
            <person name="Floudas D."/>
            <person name="Binder M."/>
            <person name="Riley R."/>
            <person name="Barry K."/>
            <person name="Blanchette R.A."/>
            <person name="Henrissat B."/>
            <person name="Martinez A.T."/>
            <person name="Otillar R."/>
            <person name="Spatafora J.W."/>
            <person name="Yadav J.S."/>
            <person name="Aerts A."/>
            <person name="Benoit I."/>
            <person name="Boyd A."/>
            <person name="Carlson A."/>
            <person name="Copeland A."/>
            <person name="Coutinho P.M."/>
            <person name="de Vries R.P."/>
            <person name="Ferreira P."/>
            <person name="Findley K."/>
            <person name="Foster B."/>
            <person name="Gaskell J."/>
            <person name="Glotzer D."/>
            <person name="Gorecki P."/>
            <person name="Heitman J."/>
            <person name="Hesse C."/>
            <person name="Hori C."/>
            <person name="Igarashi K."/>
            <person name="Jurgens J.A."/>
            <person name="Kallen N."/>
            <person name="Kersten P."/>
            <person name="Kohler A."/>
            <person name="Kuees U."/>
            <person name="Kumar T.K.A."/>
            <person name="Kuo A."/>
            <person name="LaButti K."/>
            <person name="Larrondo L.F."/>
            <person name="Lindquist E."/>
            <person name="Ling A."/>
            <person name="Lombard V."/>
            <person name="Lucas S."/>
            <person name="Lundell T."/>
            <person name="Martin R."/>
            <person name="McLaughlin D.J."/>
            <person name="Morgenstern I."/>
            <person name="Morin E."/>
            <person name="Murat C."/>
            <person name="Nagy L.G."/>
            <person name="Nolan M."/>
            <person name="Ohm R.A."/>
            <person name="Patyshakuliyeva A."/>
            <person name="Rokas A."/>
            <person name="Ruiz-Duenas F.J."/>
            <person name="Sabat G."/>
            <person name="Salamov A."/>
            <person name="Samejima M."/>
            <person name="Schmutz J."/>
            <person name="Slot J.C."/>
            <person name="St John F."/>
            <person name="Stenlid J."/>
            <person name="Sun H."/>
            <person name="Sun S."/>
            <person name="Syed K."/>
            <person name="Tsang A."/>
            <person name="Wiebenga A."/>
            <person name="Young D."/>
            <person name="Pisabarro A."/>
            <person name="Eastwood D.C."/>
            <person name="Martin F."/>
            <person name="Cullen D."/>
            <person name="Grigoriev I.V."/>
            <person name="Hibbett D.S."/>
        </authorList>
    </citation>
    <scope>NUCLEOTIDE SEQUENCE [LARGE SCALE GENOMIC DNA]</scope>
    <source>
        <strain evidence="14">RWD-64-598 SS2</strain>
    </source>
</reference>
<dbReference type="EMBL" id="JH711573">
    <property type="protein sequence ID" value="EIW86840.1"/>
    <property type="molecule type" value="Genomic_DNA"/>
</dbReference>
<feature type="transmembrane region" description="Helical" evidence="11">
    <location>
        <begin position="93"/>
        <end position="112"/>
    </location>
</feature>
<dbReference type="KEGG" id="cput:CONPUDRAFT_161474"/>
<sequence length="355" mass="39123">MDSIQAPQPLYLSTGDYGHAPANSFTSGDTYAMLSTADHEDDALSLSERHTPESRNIEPSRTPSPTPSETQELNEPFGGVNWKRFKHPGKREWIEIVVFIISIALSVLMIVYNGPILEALLPAALWVKDATAGWLIPIGIMILQSFPPLFGQEIIHTLCGFTYGAWVGFGIVAAGTIIGESLITVKYLCKSYGEKIQKKSITIAAFCNVVQQGGFKIILLTRFSVIPPHLSTAVFAFCRVSYFQFLLAAVLAMPKQFSGVYLGYAMLETAEHKDSAKTDSIITYVSLAVTIIVTIPTMRYLSKAVGAEKEKVVYARRKERQAIALPKDYSSEYYSGSRESMERILPPNANASHIV</sequence>
<feature type="transmembrane region" description="Helical" evidence="11">
    <location>
        <begin position="281"/>
        <end position="301"/>
    </location>
</feature>
<evidence type="ECO:0000256" key="10">
    <source>
        <dbReference type="SAM" id="MobiDB-lite"/>
    </source>
</evidence>
<evidence type="ECO:0000256" key="4">
    <source>
        <dbReference type="ARBA" id="ARBA00013533"/>
    </source>
</evidence>
<evidence type="ECO:0000256" key="1">
    <source>
        <dbReference type="ARBA" id="ARBA00002978"/>
    </source>
</evidence>
<dbReference type="InterPro" id="IPR051076">
    <property type="entry name" value="Golgi_membrane_TVP38/TMEM64"/>
</dbReference>
<keyword evidence="6 11" id="KW-0812">Transmembrane</keyword>
<name>A0A5M3N5Y8_CONPW</name>
<keyword evidence="14" id="KW-1185">Reference proteome</keyword>
<comment type="subcellular location">
    <subcellularLocation>
        <location evidence="2">Golgi apparatus membrane</location>
        <topology evidence="2">Multi-pass membrane protein</topology>
    </subcellularLocation>
</comment>
<evidence type="ECO:0000256" key="2">
    <source>
        <dbReference type="ARBA" id="ARBA00004653"/>
    </source>
</evidence>
<evidence type="ECO:0000256" key="6">
    <source>
        <dbReference type="ARBA" id="ARBA00022692"/>
    </source>
</evidence>
<keyword evidence="7 11" id="KW-1133">Transmembrane helix</keyword>
<evidence type="ECO:0000256" key="11">
    <source>
        <dbReference type="SAM" id="Phobius"/>
    </source>
</evidence>
<feature type="transmembrane region" description="Helical" evidence="11">
    <location>
        <begin position="203"/>
        <end position="221"/>
    </location>
</feature>
<dbReference type="Pfam" id="PF09335">
    <property type="entry name" value="VTT_dom"/>
    <property type="match status" value="1"/>
</dbReference>
<evidence type="ECO:0000313" key="13">
    <source>
        <dbReference type="EMBL" id="EIW86840.1"/>
    </source>
</evidence>
<dbReference type="OMA" id="NWMRPFA"/>
<dbReference type="GO" id="GO:0000139">
    <property type="term" value="C:Golgi membrane"/>
    <property type="evidence" value="ECO:0007669"/>
    <property type="project" value="UniProtKB-SubCell"/>
</dbReference>
<dbReference type="PANTHER" id="PTHR47549">
    <property type="entry name" value="GOLGI APPARATUS MEMBRANE PROTEIN TVP38-RELATED"/>
    <property type="match status" value="1"/>
</dbReference>